<reference evidence="2 3" key="1">
    <citation type="submission" date="2014-12" db="EMBL/GenBank/DDBJ databases">
        <title>Draft genome sequences of 29 type strains of Enterococci.</title>
        <authorList>
            <person name="Zhong Z."/>
            <person name="Sun Z."/>
            <person name="Liu W."/>
            <person name="Zhang W."/>
            <person name="Zhang H."/>
        </authorList>
    </citation>
    <scope>NUCLEOTIDE SEQUENCE [LARGE SCALE GENOMIC DNA]</scope>
    <source>
        <strain evidence="2 3">DSM 22802</strain>
    </source>
</reference>
<protein>
    <recommendedName>
        <fullName evidence="1">Serine aminopeptidase S33 domain-containing protein</fullName>
    </recommendedName>
</protein>
<evidence type="ECO:0000313" key="3">
    <source>
        <dbReference type="Proteomes" id="UP000183700"/>
    </source>
</evidence>
<dbReference type="InterPro" id="IPR022742">
    <property type="entry name" value="Hydrolase_4"/>
</dbReference>
<dbReference type="Pfam" id="PF12146">
    <property type="entry name" value="Hydrolase_4"/>
    <property type="match status" value="1"/>
</dbReference>
<evidence type="ECO:0000259" key="1">
    <source>
        <dbReference type="Pfam" id="PF12146"/>
    </source>
</evidence>
<keyword evidence="3" id="KW-1185">Reference proteome</keyword>
<dbReference type="EMBL" id="JXKM01000004">
    <property type="protein sequence ID" value="OJG36041.1"/>
    <property type="molecule type" value="Genomic_DNA"/>
</dbReference>
<feature type="domain" description="Serine aminopeptidase S33" evidence="1">
    <location>
        <begin position="26"/>
        <end position="289"/>
    </location>
</feature>
<dbReference type="PANTHER" id="PTHR11614">
    <property type="entry name" value="PHOSPHOLIPASE-RELATED"/>
    <property type="match status" value="1"/>
</dbReference>
<dbReference type="AlphaFoldDB" id="A0A1L8SVE8"/>
<proteinExistence type="predicted"/>
<dbReference type="Gene3D" id="3.40.50.1820">
    <property type="entry name" value="alpha/beta hydrolase"/>
    <property type="match status" value="1"/>
</dbReference>
<dbReference type="Proteomes" id="UP000183700">
    <property type="component" value="Unassembled WGS sequence"/>
</dbReference>
<dbReference type="SUPFAM" id="SSF53474">
    <property type="entry name" value="alpha/beta-Hydrolases"/>
    <property type="match status" value="1"/>
</dbReference>
<dbReference type="STRING" id="319970.RV00_GL002185"/>
<dbReference type="RefSeq" id="WP_071861996.1">
    <property type="nucleotide sequence ID" value="NZ_JAHLOV010000007.1"/>
</dbReference>
<sequence length="307" mass="35007">MREAFELLSVDQKTTLHGYHWSCPAPWAVLQITHGMAEHILRYDELATYLNALGIAVIGHDHLGHGKSIHQQPQGYFYDEKTTFGLIKDLYQVTEWGKIRYPDLPLFVLGHSMGSFVVRNYLFDHGEEIDGAILMGTGQQPLWLTQMGRQTAKILSRIQGEMHPSKLIDRLAFGNMNRKISNRRTDKDWLSSVAAEVDAYLLDHNCGFLFTLNGYHELFSMIIRSQDATEMKKVPKDLPLLFLAGNDDPVGDFGKGVMKAAQAYQSAGSTKVTVKLYENARHEILNERQKQIVFQDICKWMEKFSDK</sequence>
<accession>A0A1L8SVE8</accession>
<evidence type="ECO:0000313" key="2">
    <source>
        <dbReference type="EMBL" id="OJG36041.1"/>
    </source>
</evidence>
<comment type="caution">
    <text evidence="2">The sequence shown here is derived from an EMBL/GenBank/DDBJ whole genome shotgun (WGS) entry which is preliminary data.</text>
</comment>
<name>A0A1L8SVE8_9ENTE</name>
<dbReference type="InterPro" id="IPR051044">
    <property type="entry name" value="MAG_DAG_Lipase"/>
</dbReference>
<dbReference type="OrthoDB" id="9806902at2"/>
<gene>
    <name evidence="2" type="ORF">RV00_GL002185</name>
</gene>
<dbReference type="InterPro" id="IPR029058">
    <property type="entry name" value="AB_hydrolase_fold"/>
</dbReference>
<organism evidence="2 3">
    <name type="scientific">Enterococcus devriesei</name>
    <dbReference type="NCBI Taxonomy" id="319970"/>
    <lineage>
        <taxon>Bacteria</taxon>
        <taxon>Bacillati</taxon>
        <taxon>Bacillota</taxon>
        <taxon>Bacilli</taxon>
        <taxon>Lactobacillales</taxon>
        <taxon>Enterococcaceae</taxon>
        <taxon>Enterococcus</taxon>
    </lineage>
</organism>